<evidence type="ECO:0008006" key="3">
    <source>
        <dbReference type="Google" id="ProtNLM"/>
    </source>
</evidence>
<comment type="caution">
    <text evidence="1">The sequence shown here is derived from an EMBL/GenBank/DDBJ whole genome shotgun (WGS) entry which is preliminary data.</text>
</comment>
<reference evidence="1 2" key="1">
    <citation type="submission" date="2021-09" db="EMBL/GenBank/DDBJ databases">
        <title>Genome sequencing and assembly of Chryseobacterium sp. RG1.</title>
        <authorList>
            <person name="Chhetri G."/>
        </authorList>
    </citation>
    <scope>NUCLEOTIDE SEQUENCE [LARGE SCALE GENOMIC DNA]</scope>
    <source>
        <strain evidence="1 2">RG1</strain>
    </source>
</reference>
<sequence>MKYFKESIFILLISIIVISCKKDDYVLYPIDKACDSITIKHTYFNRYKFSSKYGTADAKVIKDKDSVKILELDLGPDKKLNKLIINKNTFAVYPGLIDGNEFVVKKIGDLPKPISDSQWGLLKNCRSKLERFRNFEFDKGSQLFKFDGLGYNYGFTYKTKDSINYQLFMKIIKASDFDKFDYDPDFVSIELKLLANNIIRAKFNGIKLKNKPEVTFFNSDSSDPEIVYFFKYNNKD</sequence>
<dbReference type="EMBL" id="JAERSE020000001">
    <property type="protein sequence ID" value="MCA6066455.1"/>
    <property type="molecule type" value="Genomic_DNA"/>
</dbReference>
<protein>
    <recommendedName>
        <fullName evidence="3">DKNYY family protein</fullName>
    </recommendedName>
</protein>
<accession>A0ABS8A1J9</accession>
<dbReference type="RefSeq" id="WP_225686606.1">
    <property type="nucleotide sequence ID" value="NZ_JAERSE020000001.1"/>
</dbReference>
<evidence type="ECO:0000313" key="2">
    <source>
        <dbReference type="Proteomes" id="UP000618240"/>
    </source>
</evidence>
<gene>
    <name evidence="1" type="ORF">JI747_004635</name>
</gene>
<keyword evidence="2" id="KW-1185">Reference proteome</keyword>
<organism evidence="1 2">
    <name type="scientific">Chryseobacterium tagetis</name>
    <dbReference type="NCBI Taxonomy" id="2801334"/>
    <lineage>
        <taxon>Bacteria</taxon>
        <taxon>Pseudomonadati</taxon>
        <taxon>Bacteroidota</taxon>
        <taxon>Flavobacteriia</taxon>
        <taxon>Flavobacteriales</taxon>
        <taxon>Weeksellaceae</taxon>
        <taxon>Chryseobacterium group</taxon>
        <taxon>Chryseobacterium</taxon>
    </lineage>
</organism>
<dbReference type="Proteomes" id="UP000618240">
    <property type="component" value="Unassembled WGS sequence"/>
</dbReference>
<evidence type="ECO:0000313" key="1">
    <source>
        <dbReference type="EMBL" id="MCA6066455.1"/>
    </source>
</evidence>
<name>A0ABS8A1J9_9FLAO</name>
<dbReference type="PROSITE" id="PS51257">
    <property type="entry name" value="PROKAR_LIPOPROTEIN"/>
    <property type="match status" value="1"/>
</dbReference>
<proteinExistence type="predicted"/>